<evidence type="ECO:0000313" key="1">
    <source>
        <dbReference type="EMBL" id="CAD8128017.1"/>
    </source>
</evidence>
<sequence length="334" mass="39098">MISTEREYLNVKGSQYQAIHSKRYNSPCETINQTPSLPSLNLQTKQFLSKPFSKDFSQLSSINSIHLKPLICKNKSCIYLVRSLEDKILKCILRIKEIAKENNQLRKKMQMDQVMVDSLIPSTHRSLKSMDFNHIPDDQTQLIRSNISSIHETYQFTKFPNEVVTTKLNKQIKDIFNNLNFIMQQPILDLNWKKNNQLSNSQLQTQKCLKCSKNNNNQMIELECNHQYHNTCFCQHLASSQNQINIWCQCKQKINSNDLIQLPKIQKNIVQEIKFTHQLIQLIKSQQIFSFFKCEQNNCAFIIGSKDENSSSIQSYCLSCLEFRQFSKQEVNLK</sequence>
<evidence type="ECO:0008006" key="3">
    <source>
        <dbReference type="Google" id="ProtNLM"/>
    </source>
</evidence>
<evidence type="ECO:0000313" key="2">
    <source>
        <dbReference type="Proteomes" id="UP000692954"/>
    </source>
</evidence>
<dbReference type="AlphaFoldDB" id="A0A8S1RKS3"/>
<proteinExistence type="predicted"/>
<gene>
    <name evidence="1" type="ORF">PSON_ATCC_30995.1.T1820042</name>
</gene>
<dbReference type="OrthoDB" id="288210at2759"/>
<comment type="caution">
    <text evidence="1">The sequence shown here is derived from an EMBL/GenBank/DDBJ whole genome shotgun (WGS) entry which is preliminary data.</text>
</comment>
<protein>
    <recommendedName>
        <fullName evidence="3">RING-type domain-containing protein</fullName>
    </recommendedName>
</protein>
<reference evidence="1" key="1">
    <citation type="submission" date="2021-01" db="EMBL/GenBank/DDBJ databases">
        <authorList>
            <consortium name="Genoscope - CEA"/>
            <person name="William W."/>
        </authorList>
    </citation>
    <scope>NUCLEOTIDE SEQUENCE</scope>
</reference>
<dbReference type="EMBL" id="CAJJDN010000182">
    <property type="protein sequence ID" value="CAD8128017.1"/>
    <property type="molecule type" value="Genomic_DNA"/>
</dbReference>
<accession>A0A8S1RKS3</accession>
<keyword evidence="2" id="KW-1185">Reference proteome</keyword>
<dbReference type="Proteomes" id="UP000692954">
    <property type="component" value="Unassembled WGS sequence"/>
</dbReference>
<organism evidence="1 2">
    <name type="scientific">Paramecium sonneborni</name>
    <dbReference type="NCBI Taxonomy" id="65129"/>
    <lineage>
        <taxon>Eukaryota</taxon>
        <taxon>Sar</taxon>
        <taxon>Alveolata</taxon>
        <taxon>Ciliophora</taxon>
        <taxon>Intramacronucleata</taxon>
        <taxon>Oligohymenophorea</taxon>
        <taxon>Peniculida</taxon>
        <taxon>Parameciidae</taxon>
        <taxon>Paramecium</taxon>
    </lineage>
</organism>
<name>A0A8S1RKS3_9CILI</name>